<accession>A0A1I2H9M4</accession>
<organism evidence="5 6">
    <name type="scientific">Blastococcus tunisiensis</name>
    <dbReference type="NCBI Taxonomy" id="1798228"/>
    <lineage>
        <taxon>Bacteria</taxon>
        <taxon>Bacillati</taxon>
        <taxon>Actinomycetota</taxon>
        <taxon>Actinomycetes</taxon>
        <taxon>Geodermatophilales</taxon>
        <taxon>Geodermatophilaceae</taxon>
        <taxon>Blastococcus</taxon>
    </lineage>
</organism>
<evidence type="ECO:0000313" key="6">
    <source>
        <dbReference type="Proteomes" id="UP000198589"/>
    </source>
</evidence>
<evidence type="ECO:0000313" key="5">
    <source>
        <dbReference type="EMBL" id="SFF25436.1"/>
    </source>
</evidence>
<reference evidence="6" key="1">
    <citation type="submission" date="2016-10" db="EMBL/GenBank/DDBJ databases">
        <authorList>
            <person name="Varghese N."/>
            <person name="Submissions S."/>
        </authorList>
    </citation>
    <scope>NUCLEOTIDE SEQUENCE [LARGE SCALE GENOMIC DNA]</scope>
    <source>
        <strain evidence="6">DSM 46838</strain>
    </source>
</reference>
<keyword evidence="1" id="KW-0805">Transcription regulation</keyword>
<dbReference type="STRING" id="1798228.SAMN05216574_110150"/>
<keyword evidence="6" id="KW-1185">Reference proteome</keyword>
<dbReference type="OrthoDB" id="4307011at2"/>
<evidence type="ECO:0000259" key="4">
    <source>
        <dbReference type="PROSITE" id="PS50949"/>
    </source>
</evidence>
<evidence type="ECO:0000256" key="2">
    <source>
        <dbReference type="ARBA" id="ARBA00023125"/>
    </source>
</evidence>
<dbReference type="Gene3D" id="1.10.10.10">
    <property type="entry name" value="Winged helix-like DNA-binding domain superfamily/Winged helix DNA-binding domain"/>
    <property type="match status" value="1"/>
</dbReference>
<dbReference type="AlphaFoldDB" id="A0A1I2H9M4"/>
<name>A0A1I2H9M4_9ACTN</name>
<dbReference type="PANTHER" id="PTHR38445:SF9">
    <property type="entry name" value="HTH-TYPE TRANSCRIPTIONAL REPRESSOR YTRA"/>
    <property type="match status" value="1"/>
</dbReference>
<proteinExistence type="predicted"/>
<feature type="domain" description="HTH gntR-type" evidence="4">
    <location>
        <begin position="13"/>
        <end position="81"/>
    </location>
</feature>
<dbReference type="GO" id="GO:0003677">
    <property type="term" value="F:DNA binding"/>
    <property type="evidence" value="ECO:0007669"/>
    <property type="project" value="UniProtKB-KW"/>
</dbReference>
<sequence length="139" mass="14553">MALDIAVDVHSATPPYEQIRSQIAAYVHSGLLADGARLPTMRALAADLGVATGTVARAYGELEAAGLVASRRRTGTVVSRSEPRPAEEEIRRAATRLAVQARDAGLDGEDVLAIVRAALLRAAAGQTTPEARARDQPGM</sequence>
<dbReference type="CDD" id="cd07377">
    <property type="entry name" value="WHTH_GntR"/>
    <property type="match status" value="1"/>
</dbReference>
<dbReference type="Proteomes" id="UP000198589">
    <property type="component" value="Unassembled WGS sequence"/>
</dbReference>
<keyword evidence="2" id="KW-0238">DNA-binding</keyword>
<dbReference type="SUPFAM" id="SSF46785">
    <property type="entry name" value="Winged helix' DNA-binding domain"/>
    <property type="match status" value="1"/>
</dbReference>
<evidence type="ECO:0000256" key="1">
    <source>
        <dbReference type="ARBA" id="ARBA00023015"/>
    </source>
</evidence>
<dbReference type="Pfam" id="PF00392">
    <property type="entry name" value="GntR"/>
    <property type="match status" value="1"/>
</dbReference>
<dbReference type="RefSeq" id="WP_092199901.1">
    <property type="nucleotide sequence ID" value="NZ_FOND01000010.1"/>
</dbReference>
<dbReference type="InterPro" id="IPR036388">
    <property type="entry name" value="WH-like_DNA-bd_sf"/>
</dbReference>
<dbReference type="PANTHER" id="PTHR38445">
    <property type="entry name" value="HTH-TYPE TRANSCRIPTIONAL REPRESSOR YTRA"/>
    <property type="match status" value="1"/>
</dbReference>
<protein>
    <submittedName>
        <fullName evidence="5">Transcriptional regulator, GntR family</fullName>
    </submittedName>
</protein>
<keyword evidence="3" id="KW-0804">Transcription</keyword>
<dbReference type="GO" id="GO:0003700">
    <property type="term" value="F:DNA-binding transcription factor activity"/>
    <property type="evidence" value="ECO:0007669"/>
    <property type="project" value="InterPro"/>
</dbReference>
<dbReference type="InterPro" id="IPR000524">
    <property type="entry name" value="Tscrpt_reg_HTH_GntR"/>
</dbReference>
<dbReference type="PROSITE" id="PS50949">
    <property type="entry name" value="HTH_GNTR"/>
    <property type="match status" value="1"/>
</dbReference>
<dbReference type="EMBL" id="FOND01000010">
    <property type="protein sequence ID" value="SFF25436.1"/>
    <property type="molecule type" value="Genomic_DNA"/>
</dbReference>
<evidence type="ECO:0000256" key="3">
    <source>
        <dbReference type="ARBA" id="ARBA00023163"/>
    </source>
</evidence>
<gene>
    <name evidence="5" type="ORF">SAMN05216574_110150</name>
</gene>
<dbReference type="InterPro" id="IPR036390">
    <property type="entry name" value="WH_DNA-bd_sf"/>
</dbReference>
<dbReference type="SMART" id="SM00345">
    <property type="entry name" value="HTH_GNTR"/>
    <property type="match status" value="1"/>
</dbReference>